<dbReference type="PROSITE" id="PS51819">
    <property type="entry name" value="VOC"/>
    <property type="match status" value="1"/>
</dbReference>
<dbReference type="Pfam" id="PF00903">
    <property type="entry name" value="Glyoxalase"/>
    <property type="match status" value="1"/>
</dbReference>
<dbReference type="PANTHER" id="PTHR34109:SF1">
    <property type="entry name" value="VOC DOMAIN-CONTAINING PROTEIN"/>
    <property type="match status" value="1"/>
</dbReference>
<dbReference type="EMBL" id="BSEN01000006">
    <property type="protein sequence ID" value="GLJ76134.1"/>
    <property type="molecule type" value="Genomic_DNA"/>
</dbReference>
<dbReference type="AlphaFoldDB" id="A0A9W6H9X1"/>
<dbReference type="PANTHER" id="PTHR34109">
    <property type="entry name" value="BNAUNNG04460D PROTEIN-RELATED"/>
    <property type="match status" value="1"/>
</dbReference>
<dbReference type="Proteomes" id="UP001142372">
    <property type="component" value="Unassembled WGS sequence"/>
</dbReference>
<dbReference type="SUPFAM" id="SSF54593">
    <property type="entry name" value="Glyoxalase/Bleomycin resistance protein/Dihydroxybiphenyl dioxygenase"/>
    <property type="match status" value="1"/>
</dbReference>
<name>A0A9W6H9X1_9MICO</name>
<feature type="domain" description="VOC" evidence="1">
    <location>
        <begin position="8"/>
        <end position="132"/>
    </location>
</feature>
<dbReference type="InterPro" id="IPR029068">
    <property type="entry name" value="Glyas_Bleomycin-R_OHBP_Dase"/>
</dbReference>
<evidence type="ECO:0000313" key="2">
    <source>
        <dbReference type="EMBL" id="GLJ76134.1"/>
    </source>
</evidence>
<evidence type="ECO:0000313" key="3">
    <source>
        <dbReference type="Proteomes" id="UP001142372"/>
    </source>
</evidence>
<dbReference type="Gene3D" id="3.30.720.120">
    <property type="match status" value="1"/>
</dbReference>
<dbReference type="InterPro" id="IPR004360">
    <property type="entry name" value="Glyas_Fos-R_dOase_dom"/>
</dbReference>
<comment type="caution">
    <text evidence="2">The sequence shown here is derived from an EMBL/GenBank/DDBJ whole genome shotgun (WGS) entry which is preliminary data.</text>
</comment>
<sequence>MDPSTTTTPHFALHLIVDDIERSIAWYEQALGATVTRILRLPDGSIATADLRVHGLQLALAKPVPGTTLAAPSSTGVSVAAYRLGVDDADAAMQQAVAGGAVVSADVHDAFWGVRTGEVLDPSGHRWAFDQHLREVPDEEIENRLAELQQRKPS</sequence>
<keyword evidence="3" id="KW-1185">Reference proteome</keyword>
<reference evidence="2" key="1">
    <citation type="journal article" date="2014" name="Int. J. Syst. Evol. Microbiol.">
        <title>Complete genome sequence of Corynebacterium casei LMG S-19264T (=DSM 44701T), isolated from a smear-ripened cheese.</title>
        <authorList>
            <consortium name="US DOE Joint Genome Institute (JGI-PGF)"/>
            <person name="Walter F."/>
            <person name="Albersmeier A."/>
            <person name="Kalinowski J."/>
            <person name="Ruckert C."/>
        </authorList>
    </citation>
    <scope>NUCLEOTIDE SEQUENCE</scope>
    <source>
        <strain evidence="2">VKM Ac-1401</strain>
    </source>
</reference>
<gene>
    <name evidence="2" type="ORF">GCM10017584_17080</name>
</gene>
<protein>
    <recommendedName>
        <fullName evidence="1">VOC domain-containing protein</fullName>
    </recommendedName>
</protein>
<dbReference type="Gene3D" id="3.30.720.110">
    <property type="match status" value="1"/>
</dbReference>
<reference evidence="2" key="2">
    <citation type="submission" date="2023-01" db="EMBL/GenBank/DDBJ databases">
        <authorList>
            <person name="Sun Q."/>
            <person name="Evtushenko L."/>
        </authorList>
    </citation>
    <scope>NUCLEOTIDE SEQUENCE</scope>
    <source>
        <strain evidence="2">VKM Ac-1401</strain>
    </source>
</reference>
<dbReference type="InterPro" id="IPR037523">
    <property type="entry name" value="VOC_core"/>
</dbReference>
<dbReference type="RefSeq" id="WP_271176798.1">
    <property type="nucleotide sequence ID" value="NZ_BAAAJO010000005.1"/>
</dbReference>
<proteinExistence type="predicted"/>
<organism evidence="2 3">
    <name type="scientific">Leifsonia poae</name>
    <dbReference type="NCBI Taxonomy" id="110933"/>
    <lineage>
        <taxon>Bacteria</taxon>
        <taxon>Bacillati</taxon>
        <taxon>Actinomycetota</taxon>
        <taxon>Actinomycetes</taxon>
        <taxon>Micrococcales</taxon>
        <taxon>Microbacteriaceae</taxon>
        <taxon>Leifsonia</taxon>
    </lineage>
</organism>
<accession>A0A9W6H9X1</accession>
<evidence type="ECO:0000259" key="1">
    <source>
        <dbReference type="PROSITE" id="PS51819"/>
    </source>
</evidence>